<reference evidence="3" key="2">
    <citation type="submission" date="2013-07" db="EMBL/GenBank/DDBJ databases">
        <authorList>
            <consortium name="The Broad Institute Genome Sequencing Platform"/>
            <person name="Cuomo C."/>
            <person name="Litvintseva A."/>
            <person name="Chen Y."/>
            <person name="Heitman J."/>
            <person name="Sun S."/>
            <person name="Springer D."/>
            <person name="Dromer F."/>
            <person name="Young S.K."/>
            <person name="Zeng Q."/>
            <person name="Gargeya S."/>
            <person name="Fitzgerald M."/>
            <person name="Abouelleil A."/>
            <person name="Alvarado L."/>
            <person name="Berlin A.M."/>
            <person name="Chapman S.B."/>
            <person name="Dewar J."/>
            <person name="Goldberg J."/>
            <person name="Griggs A."/>
            <person name="Gujja S."/>
            <person name="Hansen M."/>
            <person name="Howarth C."/>
            <person name="Imamovic A."/>
            <person name="Larimer J."/>
            <person name="McCowan C."/>
            <person name="Murphy C."/>
            <person name="Pearson M."/>
            <person name="Priest M."/>
            <person name="Roberts A."/>
            <person name="Saif S."/>
            <person name="Shea T."/>
            <person name="Sykes S."/>
            <person name="Wortman J."/>
            <person name="Nusbaum C."/>
            <person name="Birren B."/>
        </authorList>
    </citation>
    <scope>NUCLEOTIDE SEQUENCE</scope>
    <source>
        <strain evidence="3">CBS 10117</strain>
    </source>
</reference>
<reference evidence="3" key="3">
    <citation type="submission" date="2024-02" db="EMBL/GenBank/DDBJ databases">
        <title>Comparative genomics of Cryptococcus and Kwoniella reveals pathogenesis evolution and contrasting modes of karyotype evolution via chromosome fusion or intercentromeric recombination.</title>
        <authorList>
            <person name="Coelho M.A."/>
            <person name="David-Palma M."/>
            <person name="Shea T."/>
            <person name="Bowers K."/>
            <person name="McGinley-Smith S."/>
            <person name="Mohammad A.W."/>
            <person name="Gnirke A."/>
            <person name="Yurkov A.M."/>
            <person name="Nowrousian M."/>
            <person name="Sun S."/>
            <person name="Cuomo C.A."/>
            <person name="Heitman J."/>
        </authorList>
    </citation>
    <scope>NUCLEOTIDE SEQUENCE</scope>
    <source>
        <strain evidence="3">CBS 10117</strain>
    </source>
</reference>
<sequence length="670" mass="75302">MPIKHDTSQRLSCSVAGCQYEAKDNGTLKRHERSHLIPSIPCPIAGCNRIFKDKNSETYRGHRDAKHIKCPVKKDCGWQGVSSDIRYHELAHPENASLLAPCSTPGCFMYHDRKSPATLTHRSCTVTGCVVKLPPAGIKDHIDAGPHIHDQAHVMKWREFVRLEGEGTGAIDGGRGLQSRARMMEWLQQKNPGQRSESLVNLTTYLAQHRLDCAKLASEIGLEQLPSHLLAVLYPIPKLHDVRKGGDLPFGPQDCYLNPEFSPSPLPSSPSLPPTTDTFRYGNSTQLAKEVEHYDKLCQKFQKLTDLSNLEFRAVLHRNDPRCLVRHCLAILVAADHPDHPVLFDPFESFIAASKRFPPLGPEEHFELSALSPLSTVERHKPIENTKVAEASLHQLCDILNIRIPELVYWLAVPELIPNTPNRWSRMEAFLPLLCAVIRFRTSKEQSAERDVPWPSPSLIRNQGFTTFNIWRTLDDNLDQILGMSRANTETKLNKSTRASAVAAIDAYLGSKNYQQLLTTLNSDVSGTWRMFAKVYASLYAPLMQQTDAEVDLAPACHAFTGTIRTLIPDLTKKEEVDGFEHKQMYTSLFREEDLILLDLVYIVFGTFEGFIPSLSHVLRFCTRGAAHFAALERTPRSLQAFLDTHNLKEQYEGLISDPTLAAVALQLED</sequence>
<proteinExistence type="predicted"/>
<dbReference type="Proteomes" id="UP000078595">
    <property type="component" value="Chromosome 2"/>
</dbReference>
<dbReference type="InterPro" id="IPR013087">
    <property type="entry name" value="Znf_C2H2_type"/>
</dbReference>
<evidence type="ECO:0000313" key="4">
    <source>
        <dbReference type="Proteomes" id="UP000078595"/>
    </source>
</evidence>
<dbReference type="OrthoDB" id="654211at2759"/>
<dbReference type="RefSeq" id="XP_018265286.1">
    <property type="nucleotide sequence ID" value="XM_018405005.1"/>
</dbReference>
<keyword evidence="4" id="KW-1185">Reference proteome</keyword>
<feature type="domain" description="C2H2-type" evidence="1">
    <location>
        <begin position="40"/>
        <end position="67"/>
    </location>
</feature>
<dbReference type="EMBL" id="CP144531">
    <property type="protein sequence ID" value="WWC59651.1"/>
    <property type="molecule type" value="Genomic_DNA"/>
</dbReference>
<dbReference type="EMBL" id="KI894028">
    <property type="protein sequence ID" value="OBR87444.1"/>
    <property type="molecule type" value="Genomic_DNA"/>
</dbReference>
<name>A0A1A6ABL2_9TREE</name>
<dbReference type="KEGG" id="kdj:28965348"/>
<dbReference type="VEuPathDB" id="FungiDB:I303_01649"/>
<feature type="domain" description="C2H2-type" evidence="1">
    <location>
        <begin position="11"/>
        <end position="35"/>
    </location>
</feature>
<evidence type="ECO:0000313" key="3">
    <source>
        <dbReference type="EMBL" id="WWC59651.1"/>
    </source>
</evidence>
<dbReference type="GeneID" id="28965348"/>
<organism evidence="2">
    <name type="scientific">Kwoniella dejecticola CBS 10117</name>
    <dbReference type="NCBI Taxonomy" id="1296121"/>
    <lineage>
        <taxon>Eukaryota</taxon>
        <taxon>Fungi</taxon>
        <taxon>Dikarya</taxon>
        <taxon>Basidiomycota</taxon>
        <taxon>Agaricomycotina</taxon>
        <taxon>Tremellomycetes</taxon>
        <taxon>Tremellales</taxon>
        <taxon>Cryptococcaceae</taxon>
        <taxon>Kwoniella</taxon>
    </lineage>
</organism>
<reference evidence="2" key="1">
    <citation type="submission" date="2013-07" db="EMBL/GenBank/DDBJ databases">
        <title>The Genome Sequence of Cryptococcus dejecticola CBS10117.</title>
        <authorList>
            <consortium name="The Broad Institute Genome Sequencing Platform"/>
            <person name="Cuomo C."/>
            <person name="Litvintseva A."/>
            <person name="Chen Y."/>
            <person name="Heitman J."/>
            <person name="Sun S."/>
            <person name="Springer D."/>
            <person name="Dromer F."/>
            <person name="Young S.K."/>
            <person name="Zeng Q."/>
            <person name="Gargeya S."/>
            <person name="Fitzgerald M."/>
            <person name="Abouelleil A."/>
            <person name="Alvarado L."/>
            <person name="Berlin A.M."/>
            <person name="Chapman S.B."/>
            <person name="Dewar J."/>
            <person name="Goldberg J."/>
            <person name="Griggs A."/>
            <person name="Gujja S."/>
            <person name="Hansen M."/>
            <person name="Howarth C."/>
            <person name="Imamovic A."/>
            <person name="Larimer J."/>
            <person name="McCowan C."/>
            <person name="Murphy C."/>
            <person name="Pearson M."/>
            <person name="Priest M."/>
            <person name="Roberts A."/>
            <person name="Saif S."/>
            <person name="Shea T."/>
            <person name="Sykes S."/>
            <person name="Wortman J."/>
            <person name="Nusbaum C."/>
            <person name="Birren B."/>
        </authorList>
    </citation>
    <scope>NUCLEOTIDE SEQUENCE [LARGE SCALE GENOMIC DNA]</scope>
    <source>
        <strain evidence="2">CBS 10117</strain>
    </source>
</reference>
<gene>
    <name evidence="2" type="ORF">I303_01649</name>
    <name evidence="3" type="ORF">I303_102210</name>
</gene>
<protein>
    <recommendedName>
        <fullName evidence="1">C2H2-type domain-containing protein</fullName>
    </recommendedName>
</protein>
<evidence type="ECO:0000313" key="2">
    <source>
        <dbReference type="EMBL" id="OBR87444.1"/>
    </source>
</evidence>
<feature type="domain" description="C2H2-type" evidence="1">
    <location>
        <begin position="68"/>
        <end position="92"/>
    </location>
</feature>
<dbReference type="SMART" id="SM00355">
    <property type="entry name" value="ZnF_C2H2"/>
    <property type="match status" value="3"/>
</dbReference>
<dbReference type="AlphaFoldDB" id="A0A1A6ABL2"/>
<accession>A0A1A6ABL2</accession>
<evidence type="ECO:0000259" key="1">
    <source>
        <dbReference type="SMART" id="SM00355"/>
    </source>
</evidence>